<proteinExistence type="predicted"/>
<evidence type="ECO:0008006" key="2">
    <source>
        <dbReference type="Google" id="ProtNLM"/>
    </source>
</evidence>
<protein>
    <recommendedName>
        <fullName evidence="2">NrfJ</fullName>
    </recommendedName>
</protein>
<sequence length="101" mass="11111">MLMKFAARILFGLGFSAVAMTCALADEGRVISSIDTAGYTYVEVNQAGTTVWLAVNQTQVKPGQRIQFDEGALMTDFHSSTLERTFPTMRFVDKLVVLADQ</sequence>
<evidence type="ECO:0000313" key="1">
    <source>
        <dbReference type="EMBL" id="OIQ66278.1"/>
    </source>
</evidence>
<reference evidence="1" key="1">
    <citation type="submission" date="2016-10" db="EMBL/GenBank/DDBJ databases">
        <title>Sequence of Gallionella enrichment culture.</title>
        <authorList>
            <person name="Poehlein A."/>
            <person name="Muehling M."/>
            <person name="Daniel R."/>
        </authorList>
    </citation>
    <scope>NUCLEOTIDE SEQUENCE</scope>
</reference>
<organism evidence="1">
    <name type="scientific">mine drainage metagenome</name>
    <dbReference type="NCBI Taxonomy" id="410659"/>
    <lineage>
        <taxon>unclassified sequences</taxon>
        <taxon>metagenomes</taxon>
        <taxon>ecological metagenomes</taxon>
    </lineage>
</organism>
<accession>A0A1J5P517</accession>
<name>A0A1J5P517_9ZZZZ</name>
<gene>
    <name evidence="1" type="ORF">GALL_521540</name>
</gene>
<comment type="caution">
    <text evidence="1">The sequence shown here is derived from an EMBL/GenBank/DDBJ whole genome shotgun (WGS) entry which is preliminary data.</text>
</comment>
<dbReference type="EMBL" id="MLJW01006715">
    <property type="protein sequence ID" value="OIQ66278.1"/>
    <property type="molecule type" value="Genomic_DNA"/>
</dbReference>
<dbReference type="AlphaFoldDB" id="A0A1J5P517"/>